<dbReference type="GO" id="GO:0015074">
    <property type="term" value="P:DNA integration"/>
    <property type="evidence" value="ECO:0007669"/>
    <property type="project" value="InterPro"/>
</dbReference>
<name>A0A1D3UJY1_TANFO</name>
<dbReference type="SUPFAM" id="SSF53098">
    <property type="entry name" value="Ribonuclease H-like"/>
    <property type="match status" value="1"/>
</dbReference>
<gene>
    <name evidence="2" type="ORF">TFUB20_01044</name>
</gene>
<proteinExistence type="predicted"/>
<protein>
    <recommendedName>
        <fullName evidence="1">Integrase catalytic domain-containing protein</fullName>
    </recommendedName>
</protein>
<dbReference type="AlphaFoldDB" id="A0A1D3UJY1"/>
<dbReference type="GO" id="GO:0003676">
    <property type="term" value="F:nucleic acid binding"/>
    <property type="evidence" value="ECO:0007669"/>
    <property type="project" value="InterPro"/>
</dbReference>
<evidence type="ECO:0000313" key="2">
    <source>
        <dbReference type="EMBL" id="SCQ20446.1"/>
    </source>
</evidence>
<dbReference type="InterPro" id="IPR012337">
    <property type="entry name" value="RNaseH-like_sf"/>
</dbReference>
<reference evidence="2 3" key="1">
    <citation type="submission" date="2016-09" db="EMBL/GenBank/DDBJ databases">
        <authorList>
            <person name="Capua I."/>
            <person name="De Benedictis P."/>
            <person name="Joannis T."/>
            <person name="Lombin L.H."/>
            <person name="Cattoli G."/>
        </authorList>
    </citation>
    <scope>NUCLEOTIDE SEQUENCE [LARGE SCALE GENOMIC DNA]</scope>
    <source>
        <strain evidence="2 3">UB20</strain>
    </source>
</reference>
<organism evidence="2 3">
    <name type="scientific">Tannerella forsythia</name>
    <name type="common">Bacteroides forsythus</name>
    <dbReference type="NCBI Taxonomy" id="28112"/>
    <lineage>
        <taxon>Bacteria</taxon>
        <taxon>Pseudomonadati</taxon>
        <taxon>Bacteroidota</taxon>
        <taxon>Bacteroidia</taxon>
        <taxon>Bacteroidales</taxon>
        <taxon>Tannerellaceae</taxon>
        <taxon>Tannerella</taxon>
    </lineage>
</organism>
<sequence>MQLYNFFPNADLWVTHTIQHRPAILFPLSNSISVRKFNITHIYVKPLHPQTQGKIERYHRSMKNVIKLNHYFCPSEQENTIAQWVECYNERRFYESLDNLTPRNVYLEQGEKIKR</sequence>
<dbReference type="Proteomes" id="UP000182057">
    <property type="component" value="Unassembled WGS sequence"/>
</dbReference>
<dbReference type="Gene3D" id="3.30.420.10">
    <property type="entry name" value="Ribonuclease H-like superfamily/Ribonuclease H"/>
    <property type="match status" value="1"/>
</dbReference>
<dbReference type="InterPro" id="IPR036397">
    <property type="entry name" value="RNaseH_sf"/>
</dbReference>
<dbReference type="RefSeq" id="WP_244887085.1">
    <property type="nucleotide sequence ID" value="NZ_FMML01000041.1"/>
</dbReference>
<feature type="domain" description="Integrase catalytic" evidence="1">
    <location>
        <begin position="1"/>
        <end position="110"/>
    </location>
</feature>
<accession>A0A1D3UJY1</accession>
<dbReference type="PROSITE" id="PS50994">
    <property type="entry name" value="INTEGRASE"/>
    <property type="match status" value="1"/>
</dbReference>
<dbReference type="Pfam" id="PF13683">
    <property type="entry name" value="rve_3"/>
    <property type="match status" value="1"/>
</dbReference>
<dbReference type="EMBL" id="FMMM01000035">
    <property type="protein sequence ID" value="SCQ20446.1"/>
    <property type="molecule type" value="Genomic_DNA"/>
</dbReference>
<evidence type="ECO:0000259" key="1">
    <source>
        <dbReference type="PROSITE" id="PS50994"/>
    </source>
</evidence>
<evidence type="ECO:0000313" key="3">
    <source>
        <dbReference type="Proteomes" id="UP000182057"/>
    </source>
</evidence>
<dbReference type="InterPro" id="IPR001584">
    <property type="entry name" value="Integrase_cat-core"/>
</dbReference>